<evidence type="ECO:0000313" key="1">
    <source>
        <dbReference type="EMBL" id="KAI8034796.1"/>
    </source>
</evidence>
<proteinExistence type="predicted"/>
<evidence type="ECO:0000313" key="2">
    <source>
        <dbReference type="Proteomes" id="UP001059596"/>
    </source>
</evidence>
<organism evidence="1 2">
    <name type="scientific">Drosophila gunungcola</name>
    <name type="common">fruit fly</name>
    <dbReference type="NCBI Taxonomy" id="103775"/>
    <lineage>
        <taxon>Eukaryota</taxon>
        <taxon>Metazoa</taxon>
        <taxon>Ecdysozoa</taxon>
        <taxon>Arthropoda</taxon>
        <taxon>Hexapoda</taxon>
        <taxon>Insecta</taxon>
        <taxon>Pterygota</taxon>
        <taxon>Neoptera</taxon>
        <taxon>Endopterygota</taxon>
        <taxon>Diptera</taxon>
        <taxon>Brachycera</taxon>
        <taxon>Muscomorpha</taxon>
        <taxon>Ephydroidea</taxon>
        <taxon>Drosophilidae</taxon>
        <taxon>Drosophila</taxon>
        <taxon>Sophophora</taxon>
    </lineage>
</organism>
<protein>
    <submittedName>
        <fullName evidence="1">Uncharacterized protein</fullName>
    </submittedName>
</protein>
<name>A0A9P9YD87_9MUSC</name>
<accession>A0A9P9YD87</accession>
<dbReference type="Proteomes" id="UP001059596">
    <property type="component" value="Unassembled WGS sequence"/>
</dbReference>
<reference evidence="1" key="1">
    <citation type="journal article" date="2023" name="Genome Biol. Evol.">
        <title>Long-read-based Genome Assembly of Drosophila gunungcola Reveals Fewer Chemosensory Genes in Flower-breeding Species.</title>
        <authorList>
            <person name="Negi A."/>
            <person name="Liao B.Y."/>
            <person name="Yeh S.D."/>
        </authorList>
    </citation>
    <scope>NUCLEOTIDE SEQUENCE</scope>
    <source>
        <strain evidence="1">Sukarami</strain>
    </source>
</reference>
<dbReference type="EMBL" id="JAMKOV010000058">
    <property type="protein sequence ID" value="KAI8034796.1"/>
    <property type="molecule type" value="Genomic_DNA"/>
</dbReference>
<feature type="non-terminal residue" evidence="1">
    <location>
        <position position="35"/>
    </location>
</feature>
<keyword evidence="2" id="KW-1185">Reference proteome</keyword>
<dbReference type="AlphaFoldDB" id="A0A9P9YD87"/>
<comment type="caution">
    <text evidence="1">The sequence shown here is derived from an EMBL/GenBank/DDBJ whole genome shotgun (WGS) entry which is preliminary data.</text>
</comment>
<gene>
    <name evidence="1" type="ORF">M5D96_012460</name>
</gene>
<sequence length="35" mass="4000">MPRQPPIGPDQPIKSTVKKKYSTFFLANIYVLFSS</sequence>